<accession>A0A194XPA5</accession>
<dbReference type="GeneID" id="28821286"/>
<evidence type="ECO:0000313" key="3">
    <source>
        <dbReference type="Proteomes" id="UP000070700"/>
    </source>
</evidence>
<proteinExistence type="predicted"/>
<dbReference type="STRING" id="149040.A0A194XPA5"/>
<gene>
    <name evidence="2" type="ORF">LY89DRAFT_638147</name>
</gene>
<dbReference type="Proteomes" id="UP000070700">
    <property type="component" value="Unassembled WGS sequence"/>
</dbReference>
<dbReference type="KEGG" id="psco:LY89DRAFT_638147"/>
<dbReference type="AlphaFoldDB" id="A0A194XPA5"/>
<organism evidence="2 3">
    <name type="scientific">Mollisia scopiformis</name>
    <name type="common">Conifer needle endophyte fungus</name>
    <name type="synonym">Phialocephala scopiformis</name>
    <dbReference type="NCBI Taxonomy" id="149040"/>
    <lineage>
        <taxon>Eukaryota</taxon>
        <taxon>Fungi</taxon>
        <taxon>Dikarya</taxon>
        <taxon>Ascomycota</taxon>
        <taxon>Pezizomycotina</taxon>
        <taxon>Leotiomycetes</taxon>
        <taxon>Helotiales</taxon>
        <taxon>Mollisiaceae</taxon>
        <taxon>Mollisia</taxon>
    </lineage>
</organism>
<protein>
    <recommendedName>
        <fullName evidence="4">Peroxin 11C</fullName>
    </recommendedName>
</protein>
<dbReference type="PANTHER" id="PTHR12652">
    <property type="entry name" value="PEROXISOMAL BIOGENESIS FACTOR 11"/>
    <property type="match status" value="1"/>
</dbReference>
<dbReference type="PANTHER" id="PTHR12652:SF25">
    <property type="entry name" value="MICROBODY (PEROXISOME) PROLIFERATION PROTEIN PEROXIN 11C (EUROFUNG)"/>
    <property type="match status" value="1"/>
</dbReference>
<dbReference type="InParanoid" id="A0A194XPA5"/>
<evidence type="ECO:0000256" key="1">
    <source>
        <dbReference type="SAM" id="MobiDB-lite"/>
    </source>
</evidence>
<evidence type="ECO:0008006" key="4">
    <source>
        <dbReference type="Google" id="ProtNLM"/>
    </source>
</evidence>
<dbReference type="OrthoDB" id="10005898at2759"/>
<evidence type="ECO:0000313" key="2">
    <source>
        <dbReference type="EMBL" id="KUJ22018.1"/>
    </source>
</evidence>
<name>A0A194XPA5_MOLSC</name>
<reference evidence="2 3" key="1">
    <citation type="submission" date="2015-10" db="EMBL/GenBank/DDBJ databases">
        <title>Full genome of DAOMC 229536 Phialocephala scopiformis, a fungal endophyte of spruce producing the potent anti-insectan compound rugulosin.</title>
        <authorList>
            <consortium name="DOE Joint Genome Institute"/>
            <person name="Walker A.K."/>
            <person name="Frasz S.L."/>
            <person name="Seifert K.A."/>
            <person name="Miller J.D."/>
            <person name="Mondo S.J."/>
            <person name="Labutti K."/>
            <person name="Lipzen A."/>
            <person name="Dockter R."/>
            <person name="Kennedy M."/>
            <person name="Grigoriev I.V."/>
            <person name="Spatafora J.W."/>
        </authorList>
    </citation>
    <scope>NUCLEOTIDE SEQUENCE [LARGE SCALE GENOMIC DNA]</scope>
    <source>
        <strain evidence="2 3">CBS 120377</strain>
    </source>
</reference>
<sequence>MSEIAAIPAPDTSPEKAIPVPAPPSPPSIKTLKSWAPLYLKKTDATISQLSKILSTPSGTDTLLLTLGYGSLLTSNVLARLSLSRIQRLSRQLIESAISLPPNTTVIIDTSSIPPSRLLITSQRLKALSDLISDFRIFARLWGLLGIWKWGKKVLLDLQKEGDKDWTAKRIEAAQVIVNLAYQYLENGAYLSSKGVLGWSKEQQGKAWLWSSRFWVMHVGLDFWRLGREWTMRRNKGKGKEVDHGVISQSEQEWKARWRREMVLNMAWAPLTVHWSLEQGLVSDFWVGVLGTVAGITGLRELWKQSG</sequence>
<feature type="region of interest" description="Disordered" evidence="1">
    <location>
        <begin position="1"/>
        <end position="25"/>
    </location>
</feature>
<dbReference type="RefSeq" id="XP_018076373.1">
    <property type="nucleotide sequence ID" value="XM_018211560.1"/>
</dbReference>
<keyword evidence="3" id="KW-1185">Reference proteome</keyword>
<dbReference type="EMBL" id="KQ947407">
    <property type="protein sequence ID" value="KUJ22018.1"/>
    <property type="molecule type" value="Genomic_DNA"/>
</dbReference>